<dbReference type="AlphaFoldDB" id="A0A564U5P6"/>
<sequence length="86" mass="9530">MLWIAFILLMGAGCAAYVGATQLDRSKQRDKCSIEAFTERRNGVACRCCWWSLGWDLPCKGQVLPPPGSCTGDPPCHTDAEKLLQW</sequence>
<proteinExistence type="predicted"/>
<keyword evidence="1" id="KW-0732">Signal</keyword>
<gene>
    <name evidence="2" type="ORF">FPPS064S07_01016</name>
</gene>
<protein>
    <submittedName>
        <fullName evidence="2">Uncharacterized protein</fullName>
    </submittedName>
</protein>
<name>A0A564U5P6_9FIRM</name>
<evidence type="ECO:0000313" key="3">
    <source>
        <dbReference type="Proteomes" id="UP000406184"/>
    </source>
</evidence>
<reference evidence="2 3" key="1">
    <citation type="submission" date="2019-07" db="EMBL/GenBank/DDBJ databases">
        <authorList>
            <person name="Hibberd C M."/>
            <person name="Gehrig L. J."/>
            <person name="Chang H.-W."/>
            <person name="Venkatesh S."/>
        </authorList>
    </citation>
    <scope>NUCLEOTIDE SEQUENCE [LARGE SCALE GENOMIC DNA]</scope>
    <source>
        <strain evidence="2">Faecalibacterium_prausnitzii_JG_BgPS064</strain>
    </source>
</reference>
<feature type="signal peptide" evidence="1">
    <location>
        <begin position="1"/>
        <end position="20"/>
    </location>
</feature>
<dbReference type="EMBL" id="CABHMY010000122">
    <property type="protein sequence ID" value="VUX14826.1"/>
    <property type="molecule type" value="Genomic_DNA"/>
</dbReference>
<keyword evidence="3" id="KW-1185">Reference proteome</keyword>
<organism evidence="2 3">
    <name type="scientific">Faecalibacterium prausnitzii</name>
    <dbReference type="NCBI Taxonomy" id="853"/>
    <lineage>
        <taxon>Bacteria</taxon>
        <taxon>Bacillati</taxon>
        <taxon>Bacillota</taxon>
        <taxon>Clostridia</taxon>
        <taxon>Eubacteriales</taxon>
        <taxon>Oscillospiraceae</taxon>
        <taxon>Faecalibacterium</taxon>
    </lineage>
</organism>
<evidence type="ECO:0000256" key="1">
    <source>
        <dbReference type="SAM" id="SignalP"/>
    </source>
</evidence>
<accession>A0A564U5P6</accession>
<evidence type="ECO:0000313" key="2">
    <source>
        <dbReference type="EMBL" id="VUX14826.1"/>
    </source>
</evidence>
<dbReference type="Proteomes" id="UP000406184">
    <property type="component" value="Unassembled WGS sequence"/>
</dbReference>
<feature type="chain" id="PRO_5038968797" evidence="1">
    <location>
        <begin position="21"/>
        <end position="86"/>
    </location>
</feature>